<dbReference type="Pfam" id="PF08940">
    <property type="entry name" value="DUF1918"/>
    <property type="match status" value="1"/>
</dbReference>
<reference evidence="3" key="1">
    <citation type="journal article" date="2019" name="Int. J. Syst. Evol. Microbiol.">
        <title>The Global Catalogue of Microorganisms (GCM) 10K type strain sequencing project: providing services to taxonomists for standard genome sequencing and annotation.</title>
        <authorList>
            <consortium name="The Broad Institute Genomics Platform"/>
            <consortium name="The Broad Institute Genome Sequencing Center for Infectious Disease"/>
            <person name="Wu L."/>
            <person name="Ma J."/>
        </authorList>
    </citation>
    <scope>NUCLEOTIDE SEQUENCE [LARGE SCALE GENOMIC DNA]</scope>
    <source>
        <strain evidence="3">CGMCC 4.7317</strain>
    </source>
</reference>
<accession>A0ABW1T207</accession>
<gene>
    <name evidence="2" type="ORF">ACFQGU_08305</name>
</gene>
<dbReference type="Gene3D" id="3.30.160.240">
    <property type="entry name" value="Rv1738"/>
    <property type="match status" value="1"/>
</dbReference>
<dbReference type="Gene3D" id="2.30.30.440">
    <property type="entry name" value="Domain of unknown function DUF1918"/>
    <property type="match status" value="1"/>
</dbReference>
<evidence type="ECO:0000313" key="2">
    <source>
        <dbReference type="EMBL" id="MFC6237877.1"/>
    </source>
</evidence>
<evidence type="ECO:0000259" key="1">
    <source>
        <dbReference type="Pfam" id="PF08940"/>
    </source>
</evidence>
<feature type="domain" description="DUF1918" evidence="1">
    <location>
        <begin position="1"/>
        <end position="57"/>
    </location>
</feature>
<protein>
    <submittedName>
        <fullName evidence="2">DsRBD fold-containing protein</fullName>
    </submittedName>
</protein>
<comment type="caution">
    <text evidence="2">The sequence shown here is derived from an EMBL/GenBank/DDBJ whole genome shotgun (WGS) entry which is preliminary data.</text>
</comment>
<dbReference type="InterPro" id="IPR015035">
    <property type="entry name" value="DUF1918"/>
</dbReference>
<dbReference type="SUPFAM" id="SSF143212">
    <property type="entry name" value="Rv2632c-like"/>
    <property type="match status" value="1"/>
</dbReference>
<dbReference type="EMBL" id="JBHSTI010000008">
    <property type="protein sequence ID" value="MFC6237877.1"/>
    <property type="molecule type" value="Genomic_DNA"/>
</dbReference>
<dbReference type="InterPro" id="IPR038070">
    <property type="entry name" value="Rv2632c-like_sf"/>
</dbReference>
<proteinExistence type="predicted"/>
<sequence>MKASVGDRIIIVPRTVGGPVRDARVVEVRNPDGSPPYLVEWSDSGQQALYFPGSDGRIEHLEDQPEQRDTGGYHVKTWRVTVHVFEHDPSTAAHAVLIADSGIPLEAKGSARRAPSDPDVPEIGDEVAVARALRELADSLMATATKDMAGAAGGDRAW</sequence>
<organism evidence="2 3">
    <name type="scientific">Longivirga aurantiaca</name>
    <dbReference type="NCBI Taxonomy" id="1837743"/>
    <lineage>
        <taxon>Bacteria</taxon>
        <taxon>Bacillati</taxon>
        <taxon>Actinomycetota</taxon>
        <taxon>Actinomycetes</taxon>
        <taxon>Sporichthyales</taxon>
        <taxon>Sporichthyaceae</taxon>
        <taxon>Longivirga</taxon>
    </lineage>
</organism>
<name>A0ABW1T207_9ACTN</name>
<dbReference type="SUPFAM" id="SSF50118">
    <property type="entry name" value="Cell growth inhibitor/plasmid maintenance toxic component"/>
    <property type="match status" value="1"/>
</dbReference>
<keyword evidence="3" id="KW-1185">Reference proteome</keyword>
<dbReference type="Pfam" id="PF08962">
    <property type="entry name" value="Rv2632c-like"/>
    <property type="match status" value="1"/>
</dbReference>
<dbReference type="InterPro" id="IPR015057">
    <property type="entry name" value="Rv2632c-like"/>
</dbReference>
<dbReference type="RefSeq" id="WP_386765576.1">
    <property type="nucleotide sequence ID" value="NZ_JBHSTI010000008.1"/>
</dbReference>
<dbReference type="Proteomes" id="UP001596138">
    <property type="component" value="Unassembled WGS sequence"/>
</dbReference>
<evidence type="ECO:0000313" key="3">
    <source>
        <dbReference type="Proteomes" id="UP001596138"/>
    </source>
</evidence>